<organism evidence="4 5">
    <name type="scientific">Lentzea jiangxiensis</name>
    <dbReference type="NCBI Taxonomy" id="641025"/>
    <lineage>
        <taxon>Bacteria</taxon>
        <taxon>Bacillati</taxon>
        <taxon>Actinomycetota</taxon>
        <taxon>Actinomycetes</taxon>
        <taxon>Pseudonocardiales</taxon>
        <taxon>Pseudonocardiaceae</taxon>
        <taxon>Lentzea</taxon>
    </lineage>
</organism>
<protein>
    <recommendedName>
        <fullName evidence="6">TrbL/VirB6 plasmid conjugal transfer protein</fullName>
    </recommendedName>
</protein>
<feature type="signal peptide" evidence="3">
    <location>
        <begin position="1"/>
        <end position="25"/>
    </location>
</feature>
<keyword evidence="2" id="KW-0812">Transmembrane</keyword>
<dbReference type="RefSeq" id="WP_090105303.1">
    <property type="nucleotide sequence ID" value="NZ_FNIX01000034.1"/>
</dbReference>
<dbReference type="Proteomes" id="UP000199691">
    <property type="component" value="Unassembled WGS sequence"/>
</dbReference>
<keyword evidence="3" id="KW-0732">Signal</keyword>
<dbReference type="AlphaFoldDB" id="A0A1H0X4F9"/>
<dbReference type="EMBL" id="FNIX01000034">
    <property type="protein sequence ID" value="SDP97837.1"/>
    <property type="molecule type" value="Genomic_DNA"/>
</dbReference>
<feature type="transmembrane region" description="Helical" evidence="2">
    <location>
        <begin position="317"/>
        <end position="341"/>
    </location>
</feature>
<evidence type="ECO:0000313" key="5">
    <source>
        <dbReference type="Proteomes" id="UP000199691"/>
    </source>
</evidence>
<feature type="region of interest" description="Disordered" evidence="1">
    <location>
        <begin position="599"/>
        <end position="667"/>
    </location>
</feature>
<accession>A0A1H0X4F9</accession>
<feature type="transmembrane region" description="Helical" evidence="2">
    <location>
        <begin position="475"/>
        <end position="499"/>
    </location>
</feature>
<proteinExistence type="predicted"/>
<sequence length="724" mass="75980">MFQRLTILCGTAAVLLLTLAPAALAQPSSNGNIPHGFPPDLAKFVAGTQQFRDGPWFGTPECKDKGGDVSRYLNDVMQVESRLLYWATPPGRRATFWPDPNLADVNTEPPELPRTFPAVWGPDHSYNVAFRYCADELKEWTNPAQNAWGFTWAAKPDADSLQRMKPFAAGNEDLIAKFSDACSDAKSPYCQKAFFVDCSRVVMVPEKKERCLLWNESVANHFHGLSRFVNANGTWLERIGSFFTKVGEAQIAAGRIHLDAFASIMTIGLDIAKFVVNPASAMDELANSLHQSAVDFTVRVLLEGLATVGNFDPRSPWFLVTYGASTGLGLLVMAIMSVLMISRTAAGAGTREDLQEALFKQLPLGVFLAVFAPAIATVLYEAVRKMTNGIAAWQSQYIGSSITKLRELSTVTAAMIPGGVGVGVIVFALLIFGTGAVFVGFAMQAIALPLAGLVAGLAWGMRVHPKWRTKATRPIYTYLGLLLSKPLLYFLLGAIFALIDGNLSIPAMKAGGMPLLGQMVTVIVALVVVGFAPFALLKYAPLLPTAADAHDSQPSSGFGTASVVGASMAAFERHHSTKPTIERDDSGAQNGRHSIAQSYSDAQKSALQQPARQRTGGQAGGAHTSKSASGTPKAGKASGTRALTPGAGGAKPAPAAAGQPAAAAGSGVGAAAGTTAQASHAGAAAGAAMGPLGIAAQAAVAASNKMRQGAHRTVDADEETVRGD</sequence>
<keyword evidence="5" id="KW-1185">Reference proteome</keyword>
<dbReference type="OrthoDB" id="4513213at2"/>
<feature type="transmembrane region" description="Helical" evidence="2">
    <location>
        <begin position="424"/>
        <end position="454"/>
    </location>
</feature>
<dbReference type="STRING" id="641025.SAMN05421507_13419"/>
<gene>
    <name evidence="4" type="ORF">SAMN05421507_13419</name>
</gene>
<feature type="compositionally biased region" description="Low complexity" evidence="1">
    <location>
        <begin position="642"/>
        <end position="667"/>
    </location>
</feature>
<reference evidence="5" key="1">
    <citation type="submission" date="2016-10" db="EMBL/GenBank/DDBJ databases">
        <authorList>
            <person name="Varghese N."/>
            <person name="Submissions S."/>
        </authorList>
    </citation>
    <scope>NUCLEOTIDE SEQUENCE [LARGE SCALE GENOMIC DNA]</scope>
    <source>
        <strain evidence="5">CGMCC 4.6609</strain>
    </source>
</reference>
<keyword evidence="2" id="KW-1133">Transmembrane helix</keyword>
<feature type="transmembrane region" description="Helical" evidence="2">
    <location>
        <begin position="362"/>
        <end position="380"/>
    </location>
</feature>
<keyword evidence="2" id="KW-0472">Membrane</keyword>
<evidence type="ECO:0000313" key="4">
    <source>
        <dbReference type="EMBL" id="SDP97837.1"/>
    </source>
</evidence>
<evidence type="ECO:0000256" key="1">
    <source>
        <dbReference type="SAM" id="MobiDB-lite"/>
    </source>
</evidence>
<evidence type="ECO:0008006" key="6">
    <source>
        <dbReference type="Google" id="ProtNLM"/>
    </source>
</evidence>
<evidence type="ECO:0000256" key="2">
    <source>
        <dbReference type="SAM" id="Phobius"/>
    </source>
</evidence>
<feature type="chain" id="PRO_5011586734" description="TrbL/VirB6 plasmid conjugal transfer protein" evidence="3">
    <location>
        <begin position="26"/>
        <end position="724"/>
    </location>
</feature>
<name>A0A1H0X4F9_9PSEU</name>
<feature type="transmembrane region" description="Helical" evidence="2">
    <location>
        <begin position="519"/>
        <end position="537"/>
    </location>
</feature>
<evidence type="ECO:0000256" key="3">
    <source>
        <dbReference type="SAM" id="SignalP"/>
    </source>
</evidence>